<dbReference type="EMBL" id="NMUH01010952">
    <property type="protein sequence ID" value="MQM21384.1"/>
    <property type="molecule type" value="Genomic_DNA"/>
</dbReference>
<dbReference type="AlphaFoldDB" id="A0A843XNN1"/>
<comment type="caution">
    <text evidence="2">The sequence shown here is derived from an EMBL/GenBank/DDBJ whole genome shotgun (WGS) entry which is preliminary data.</text>
</comment>
<evidence type="ECO:0000313" key="2">
    <source>
        <dbReference type="EMBL" id="MQM21384.1"/>
    </source>
</evidence>
<protein>
    <submittedName>
        <fullName evidence="2">Uncharacterized protein</fullName>
    </submittedName>
</protein>
<gene>
    <name evidence="2" type="ORF">Taro_054423</name>
</gene>
<sequence>MTRMTEDARAALAEEEGAAADHDLR</sequence>
<evidence type="ECO:0000256" key="1">
    <source>
        <dbReference type="SAM" id="MobiDB-lite"/>
    </source>
</evidence>
<organism evidence="2 3">
    <name type="scientific">Colocasia esculenta</name>
    <name type="common">Wild taro</name>
    <name type="synonym">Arum esculentum</name>
    <dbReference type="NCBI Taxonomy" id="4460"/>
    <lineage>
        <taxon>Eukaryota</taxon>
        <taxon>Viridiplantae</taxon>
        <taxon>Streptophyta</taxon>
        <taxon>Embryophyta</taxon>
        <taxon>Tracheophyta</taxon>
        <taxon>Spermatophyta</taxon>
        <taxon>Magnoliopsida</taxon>
        <taxon>Liliopsida</taxon>
        <taxon>Araceae</taxon>
        <taxon>Aroideae</taxon>
        <taxon>Colocasieae</taxon>
        <taxon>Colocasia</taxon>
    </lineage>
</organism>
<keyword evidence="3" id="KW-1185">Reference proteome</keyword>
<accession>A0A843XNN1</accession>
<evidence type="ECO:0000313" key="3">
    <source>
        <dbReference type="Proteomes" id="UP000652761"/>
    </source>
</evidence>
<name>A0A843XNN1_COLES</name>
<proteinExistence type="predicted"/>
<reference evidence="2" key="1">
    <citation type="submission" date="2017-07" db="EMBL/GenBank/DDBJ databases">
        <title>Taro Niue Genome Assembly and Annotation.</title>
        <authorList>
            <person name="Atibalentja N."/>
            <person name="Keating K."/>
            <person name="Fields C.J."/>
        </authorList>
    </citation>
    <scope>NUCLEOTIDE SEQUENCE</scope>
    <source>
        <strain evidence="2">Niue_2</strain>
        <tissue evidence="2">Leaf</tissue>
    </source>
</reference>
<feature type="region of interest" description="Disordered" evidence="1">
    <location>
        <begin position="1"/>
        <end position="25"/>
    </location>
</feature>
<dbReference type="Proteomes" id="UP000652761">
    <property type="component" value="Unassembled WGS sequence"/>
</dbReference>